<evidence type="ECO:0000259" key="4">
    <source>
        <dbReference type="Pfam" id="PF00189"/>
    </source>
</evidence>
<dbReference type="InterPro" id="IPR036419">
    <property type="entry name" value="Ribosomal_S3_C_sf"/>
</dbReference>
<dbReference type="PANTHER" id="PTHR11760:SF37">
    <property type="entry name" value="RIBOSOMAL PROTEIN S3, PUTATIVE, EXPRESSED-RELATED"/>
    <property type="match status" value="1"/>
</dbReference>
<keyword evidence="6" id="KW-1185">Reference proteome</keyword>
<feature type="domain" description="Small ribosomal subunit protein uS3 C-terminal" evidence="4">
    <location>
        <begin position="36"/>
        <end position="118"/>
    </location>
</feature>
<sequence length="239" mass="27332">MGDQILNIIFKVVKLNVCGKVNNRELYAIAQADSLRYKLLSGFAVRTTCYNMLMFLMGSGSKGCNVIFSREQRTQSTKSMKFMDGYMISSGQPMYKNFDFAARHILLRQGVLGIKVKIKLGWDPKGKVFNNEESESLKSVKSMYFTKQLLMLGLLLLKDSEEVRKKLLLHIQEAAPAQLELLLQKWRRCLCEIEVAVTHRSYRKLKLLPWGELKCVAGFSSGEDMLEGSKLLYCYCWAV</sequence>
<dbReference type="EMBL" id="CAMGYJ010000009">
    <property type="protein sequence ID" value="CAI0541351.1"/>
    <property type="molecule type" value="Genomic_DNA"/>
</dbReference>
<dbReference type="Gene3D" id="3.30.1140.32">
    <property type="entry name" value="Ribosomal protein S3, C-terminal domain"/>
    <property type="match status" value="1"/>
</dbReference>
<dbReference type="SUPFAM" id="SSF54821">
    <property type="entry name" value="Ribosomal protein S3 C-terminal domain"/>
    <property type="match status" value="1"/>
</dbReference>
<accession>A0AAV0Q977</accession>
<reference evidence="5" key="1">
    <citation type="submission" date="2022-08" db="EMBL/GenBank/DDBJ databases">
        <authorList>
            <person name="Gutierrez-Valencia J."/>
        </authorList>
    </citation>
    <scope>NUCLEOTIDE SEQUENCE</scope>
</reference>
<dbReference type="InterPro" id="IPR001351">
    <property type="entry name" value="Ribosomal_uS3_C"/>
</dbReference>
<evidence type="ECO:0000256" key="1">
    <source>
        <dbReference type="ARBA" id="ARBA00010761"/>
    </source>
</evidence>
<protein>
    <recommendedName>
        <fullName evidence="4">Small ribosomal subunit protein uS3 C-terminal domain-containing protein</fullName>
    </recommendedName>
</protein>
<dbReference type="GO" id="GO:0022627">
    <property type="term" value="C:cytosolic small ribosomal subunit"/>
    <property type="evidence" value="ECO:0007669"/>
    <property type="project" value="TreeGrafter"/>
</dbReference>
<evidence type="ECO:0000256" key="3">
    <source>
        <dbReference type="ARBA" id="ARBA00023274"/>
    </source>
</evidence>
<dbReference type="PANTHER" id="PTHR11760">
    <property type="entry name" value="30S/40S RIBOSOMAL PROTEIN S3"/>
    <property type="match status" value="1"/>
</dbReference>
<keyword evidence="3" id="KW-0687">Ribonucleoprotein</keyword>
<organism evidence="5 6">
    <name type="scientific">Linum tenue</name>
    <dbReference type="NCBI Taxonomy" id="586396"/>
    <lineage>
        <taxon>Eukaryota</taxon>
        <taxon>Viridiplantae</taxon>
        <taxon>Streptophyta</taxon>
        <taxon>Embryophyta</taxon>
        <taxon>Tracheophyta</taxon>
        <taxon>Spermatophyta</taxon>
        <taxon>Magnoliopsida</taxon>
        <taxon>eudicotyledons</taxon>
        <taxon>Gunneridae</taxon>
        <taxon>Pentapetalae</taxon>
        <taxon>rosids</taxon>
        <taxon>fabids</taxon>
        <taxon>Malpighiales</taxon>
        <taxon>Linaceae</taxon>
        <taxon>Linum</taxon>
    </lineage>
</organism>
<dbReference type="GO" id="GO:0003735">
    <property type="term" value="F:structural constituent of ribosome"/>
    <property type="evidence" value="ECO:0007669"/>
    <property type="project" value="InterPro"/>
</dbReference>
<evidence type="ECO:0000313" key="6">
    <source>
        <dbReference type="Proteomes" id="UP001154282"/>
    </source>
</evidence>
<dbReference type="Proteomes" id="UP001154282">
    <property type="component" value="Unassembled WGS sequence"/>
</dbReference>
<evidence type="ECO:0000313" key="5">
    <source>
        <dbReference type="EMBL" id="CAI0541351.1"/>
    </source>
</evidence>
<dbReference type="InterPro" id="IPR057258">
    <property type="entry name" value="Ribosomal_uS3"/>
</dbReference>
<name>A0AAV0Q977_9ROSI</name>
<dbReference type="AlphaFoldDB" id="A0AAV0Q977"/>
<gene>
    <name evidence="5" type="ORF">LITE_LOCUS42061</name>
</gene>
<dbReference type="GO" id="GO:0006412">
    <property type="term" value="P:translation"/>
    <property type="evidence" value="ECO:0007669"/>
    <property type="project" value="InterPro"/>
</dbReference>
<evidence type="ECO:0000256" key="2">
    <source>
        <dbReference type="ARBA" id="ARBA00022980"/>
    </source>
</evidence>
<proteinExistence type="inferred from homology"/>
<dbReference type="Pfam" id="PF00189">
    <property type="entry name" value="Ribosomal_S3_C"/>
    <property type="match status" value="1"/>
</dbReference>
<comment type="similarity">
    <text evidence="1">Belongs to the universal ribosomal protein uS3 family.</text>
</comment>
<keyword evidence="2" id="KW-0689">Ribosomal protein</keyword>
<comment type="caution">
    <text evidence="5">The sequence shown here is derived from an EMBL/GenBank/DDBJ whole genome shotgun (WGS) entry which is preliminary data.</text>
</comment>
<dbReference type="GO" id="GO:0005634">
    <property type="term" value="C:nucleus"/>
    <property type="evidence" value="ECO:0007669"/>
    <property type="project" value="TreeGrafter"/>
</dbReference>